<dbReference type="AlphaFoldDB" id="A0AAU6SMA8"/>
<dbReference type="PANTHER" id="PTHR40278:SF2">
    <property type="entry name" value="TYPE IV PILUS INNER MEMBRANE COMPONENT PILN"/>
    <property type="match status" value="1"/>
</dbReference>
<evidence type="ECO:0000256" key="1">
    <source>
        <dbReference type="SAM" id="Coils"/>
    </source>
</evidence>
<dbReference type="Pfam" id="PF05137">
    <property type="entry name" value="PilN"/>
    <property type="match status" value="1"/>
</dbReference>
<dbReference type="InterPro" id="IPR007813">
    <property type="entry name" value="PilN"/>
</dbReference>
<sequence>MLHSINLFPWREAQRADHKRRFLQLMSLGVLVALLMQWGTGHYLDQQQQHQQARLDFLNQHLQQLDQRLRALKMTEAEHQALQARLSVVESLQQKRNKTTQLMNLMPELIPEGVYVDKISMKGDAVEVSGISDSTARLATMLDKLERSPHLSAVGMHSIVAGNQRFNKDFQSFKVSFHFHTAQPGLEALIRQGEHHG</sequence>
<organism evidence="2">
    <name type="scientific">bacterium 19PA01SH03</name>
    <dbReference type="NCBI Taxonomy" id="2920705"/>
    <lineage>
        <taxon>Bacteria</taxon>
    </lineage>
</organism>
<reference evidence="2" key="1">
    <citation type="submission" date="2022-03" db="EMBL/GenBank/DDBJ databases">
        <title>Sea Food Isolates.</title>
        <authorList>
            <person name="Li c."/>
        </authorList>
    </citation>
    <scope>NUCLEOTIDE SEQUENCE</scope>
    <source>
        <strain evidence="2">19PA01SH03</strain>
    </source>
</reference>
<feature type="coiled-coil region" evidence="1">
    <location>
        <begin position="48"/>
        <end position="82"/>
    </location>
</feature>
<gene>
    <name evidence="2" type="ORF">MRN70_12520</name>
</gene>
<proteinExistence type="predicted"/>
<keyword evidence="1" id="KW-0175">Coiled coil</keyword>
<protein>
    <submittedName>
        <fullName evidence="2">PilN domain-containing protein</fullName>
    </submittedName>
</protein>
<dbReference type="GO" id="GO:0043683">
    <property type="term" value="P:type IV pilus assembly"/>
    <property type="evidence" value="ECO:0007669"/>
    <property type="project" value="TreeGrafter"/>
</dbReference>
<evidence type="ECO:0000313" key="2">
    <source>
        <dbReference type="EMBL" id="XAG21092.1"/>
    </source>
</evidence>
<accession>A0AAU6SMA8</accession>
<name>A0AAU6SMA8_UNCXX</name>
<dbReference type="InterPro" id="IPR052534">
    <property type="entry name" value="Extracell_DNA_Util/SecSys_Comp"/>
</dbReference>
<dbReference type="PANTHER" id="PTHR40278">
    <property type="entry name" value="DNA UTILIZATION PROTEIN HOFN"/>
    <property type="match status" value="1"/>
</dbReference>
<dbReference type="GO" id="GO:0043107">
    <property type="term" value="P:type IV pilus-dependent motility"/>
    <property type="evidence" value="ECO:0007669"/>
    <property type="project" value="TreeGrafter"/>
</dbReference>
<dbReference type="EMBL" id="CP095338">
    <property type="protein sequence ID" value="XAG21092.1"/>
    <property type="molecule type" value="Genomic_DNA"/>
</dbReference>